<dbReference type="AlphaFoldDB" id="A0A6V7QNP9"/>
<protein>
    <submittedName>
        <fullName evidence="2">Uncharacterized protein</fullName>
    </submittedName>
</protein>
<dbReference type="EMBL" id="LR862137">
    <property type="protein sequence ID" value="CAD1844521.1"/>
    <property type="molecule type" value="Genomic_DNA"/>
</dbReference>
<reference evidence="2" key="1">
    <citation type="submission" date="2020-07" db="EMBL/GenBank/DDBJ databases">
        <authorList>
            <person name="Lin J."/>
        </authorList>
    </citation>
    <scope>NUCLEOTIDE SEQUENCE</scope>
</reference>
<feature type="region of interest" description="Disordered" evidence="1">
    <location>
        <begin position="22"/>
        <end position="44"/>
    </location>
</feature>
<proteinExistence type="predicted"/>
<name>A0A6V7QNP9_ANACO</name>
<gene>
    <name evidence="2" type="ORF">CB5_LOCUS27732</name>
</gene>
<evidence type="ECO:0000256" key="1">
    <source>
        <dbReference type="SAM" id="MobiDB-lite"/>
    </source>
</evidence>
<sequence>MARRYVFQGEEDEEDLFFDSMEDISSSSGSCPGSPEKQFSSSSSEECSVGYRVWMNNLDSVRERRDKFVRLMGMDLIMLPASPVLVLTASSCEMMKLCRILRG</sequence>
<evidence type="ECO:0000313" key="2">
    <source>
        <dbReference type="EMBL" id="CAD1844521.1"/>
    </source>
</evidence>
<organism evidence="2">
    <name type="scientific">Ananas comosus var. bracteatus</name>
    <name type="common">red pineapple</name>
    <dbReference type="NCBI Taxonomy" id="296719"/>
    <lineage>
        <taxon>Eukaryota</taxon>
        <taxon>Viridiplantae</taxon>
        <taxon>Streptophyta</taxon>
        <taxon>Embryophyta</taxon>
        <taxon>Tracheophyta</taxon>
        <taxon>Spermatophyta</taxon>
        <taxon>Magnoliopsida</taxon>
        <taxon>Liliopsida</taxon>
        <taxon>Poales</taxon>
        <taxon>Bromeliaceae</taxon>
        <taxon>Bromelioideae</taxon>
        <taxon>Ananas</taxon>
    </lineage>
</organism>
<accession>A0A6V7QNP9</accession>
<feature type="compositionally biased region" description="Low complexity" evidence="1">
    <location>
        <begin position="25"/>
        <end position="44"/>
    </location>
</feature>